<dbReference type="GO" id="GO:0005829">
    <property type="term" value="C:cytosol"/>
    <property type="evidence" value="ECO:0007669"/>
    <property type="project" value="TreeGrafter"/>
</dbReference>
<keyword evidence="12" id="KW-1185">Reference proteome</keyword>
<comment type="subcellular location">
    <subcellularLocation>
        <location evidence="2">Cytoplasm</location>
    </subcellularLocation>
    <subcellularLocation>
        <location evidence="1">Nucleus</location>
    </subcellularLocation>
</comment>
<dbReference type="GO" id="GO:0031267">
    <property type="term" value="F:small GTPase binding"/>
    <property type="evidence" value="ECO:0007669"/>
    <property type="project" value="InterPro"/>
</dbReference>
<organism evidence="11 12">
    <name type="scientific">Blomia tropicalis</name>
    <name type="common">Mite</name>
    <dbReference type="NCBI Taxonomy" id="40697"/>
    <lineage>
        <taxon>Eukaryota</taxon>
        <taxon>Metazoa</taxon>
        <taxon>Ecdysozoa</taxon>
        <taxon>Arthropoda</taxon>
        <taxon>Chelicerata</taxon>
        <taxon>Arachnida</taxon>
        <taxon>Acari</taxon>
        <taxon>Acariformes</taxon>
        <taxon>Sarcoptiformes</taxon>
        <taxon>Astigmata</taxon>
        <taxon>Glycyphagoidea</taxon>
        <taxon>Echimyopodidae</taxon>
        <taxon>Blomia</taxon>
    </lineage>
</organism>
<dbReference type="InterPro" id="IPR013713">
    <property type="entry name" value="XPO2_central"/>
</dbReference>
<dbReference type="InterPro" id="IPR011989">
    <property type="entry name" value="ARM-like"/>
</dbReference>
<comment type="caution">
    <text evidence="11">The sequence shown here is derived from an EMBL/GenBank/DDBJ whole genome shotgun (WGS) entry which is preliminary data.</text>
</comment>
<dbReference type="InterPro" id="IPR016024">
    <property type="entry name" value="ARM-type_fold"/>
</dbReference>
<dbReference type="AlphaFoldDB" id="A0A9Q0RRS2"/>
<reference evidence="11" key="1">
    <citation type="submission" date="2022-12" db="EMBL/GenBank/DDBJ databases">
        <title>Genome assemblies of Blomia tropicalis.</title>
        <authorList>
            <person name="Cui Y."/>
        </authorList>
    </citation>
    <scope>NUCLEOTIDE SEQUENCE</scope>
    <source>
        <tissue evidence="11">Adult mites</tissue>
    </source>
</reference>
<evidence type="ECO:0000256" key="8">
    <source>
        <dbReference type="ARBA" id="ARBA00023242"/>
    </source>
</evidence>
<dbReference type="InterPro" id="IPR001494">
    <property type="entry name" value="Importin-beta_N"/>
</dbReference>
<evidence type="ECO:0000313" key="11">
    <source>
        <dbReference type="EMBL" id="KAJ6224109.1"/>
    </source>
</evidence>
<gene>
    <name evidence="11" type="ORF">RDWZM_002654</name>
</gene>
<dbReference type="InterPro" id="IPR005043">
    <property type="entry name" value="XPO2_C"/>
</dbReference>
<dbReference type="OMA" id="AENEFLM"/>
<dbReference type="Gene3D" id="1.25.10.10">
    <property type="entry name" value="Leucine-rich Repeat Variant"/>
    <property type="match status" value="1"/>
</dbReference>
<evidence type="ECO:0000259" key="10">
    <source>
        <dbReference type="PROSITE" id="PS50166"/>
    </source>
</evidence>
<dbReference type="Proteomes" id="UP001142055">
    <property type="component" value="Chromosome 1"/>
</dbReference>
<dbReference type="SMART" id="SM00913">
    <property type="entry name" value="IBN_N"/>
    <property type="match status" value="2"/>
</dbReference>
<dbReference type="PANTHER" id="PTHR10997:SF8">
    <property type="entry name" value="EXPORTIN-2"/>
    <property type="match status" value="1"/>
</dbReference>
<evidence type="ECO:0000256" key="6">
    <source>
        <dbReference type="ARBA" id="ARBA00022490"/>
    </source>
</evidence>
<dbReference type="EMBL" id="JAPWDV010000001">
    <property type="protein sequence ID" value="KAJ6224109.1"/>
    <property type="molecule type" value="Genomic_DNA"/>
</dbReference>
<dbReference type="Pfam" id="PF08506">
    <property type="entry name" value="Cse1"/>
    <property type="match status" value="1"/>
</dbReference>
<accession>A0A9Q0RRS2</accession>
<dbReference type="GO" id="GO:0006611">
    <property type="term" value="P:protein export from nucleus"/>
    <property type="evidence" value="ECO:0007669"/>
    <property type="project" value="TreeGrafter"/>
</dbReference>
<evidence type="ECO:0000256" key="1">
    <source>
        <dbReference type="ARBA" id="ARBA00004123"/>
    </source>
</evidence>
<comment type="similarity">
    <text evidence="3">Belongs to the XPO2/CSE1 family.</text>
</comment>
<dbReference type="Pfam" id="PF03378">
    <property type="entry name" value="CAS_CSE1"/>
    <property type="match status" value="1"/>
</dbReference>
<name>A0A9Q0RRS2_BLOTA</name>
<keyword evidence="7" id="KW-0653">Protein transport</keyword>
<keyword evidence="6" id="KW-0963">Cytoplasm</keyword>
<feature type="domain" description="Importin N-terminal" evidence="10">
    <location>
        <begin position="27"/>
        <end position="102"/>
    </location>
</feature>
<dbReference type="FunFam" id="1.25.10.10:FF:000057">
    <property type="entry name" value="Exportin-2 isoform 1"/>
    <property type="match status" value="1"/>
</dbReference>
<dbReference type="GO" id="GO:0005635">
    <property type="term" value="C:nuclear envelope"/>
    <property type="evidence" value="ECO:0007669"/>
    <property type="project" value="TreeGrafter"/>
</dbReference>
<dbReference type="GO" id="GO:0006606">
    <property type="term" value="P:protein import into nucleus"/>
    <property type="evidence" value="ECO:0007669"/>
    <property type="project" value="TreeGrafter"/>
</dbReference>
<dbReference type="PROSITE" id="PS50166">
    <property type="entry name" value="IMPORTIN_B_NT"/>
    <property type="match status" value="1"/>
</dbReference>
<keyword evidence="5" id="KW-0813">Transport</keyword>
<evidence type="ECO:0000256" key="5">
    <source>
        <dbReference type="ARBA" id="ARBA00022448"/>
    </source>
</evidence>
<evidence type="ECO:0000256" key="9">
    <source>
        <dbReference type="ARBA" id="ARBA00030693"/>
    </source>
</evidence>
<evidence type="ECO:0000256" key="2">
    <source>
        <dbReference type="ARBA" id="ARBA00004496"/>
    </source>
</evidence>
<keyword evidence="8" id="KW-0539">Nucleus</keyword>
<dbReference type="PANTHER" id="PTHR10997">
    <property type="entry name" value="IMPORTIN-7, 8, 11"/>
    <property type="match status" value="1"/>
</dbReference>
<evidence type="ECO:0000256" key="7">
    <source>
        <dbReference type="ARBA" id="ARBA00022927"/>
    </source>
</evidence>
<protein>
    <recommendedName>
        <fullName evidence="4">Exportin-2</fullName>
    </recommendedName>
    <alternativeName>
        <fullName evidence="9">Importin-alpha re-exporter</fullName>
    </alternativeName>
</protein>
<evidence type="ECO:0000256" key="4">
    <source>
        <dbReference type="ARBA" id="ARBA00018945"/>
    </source>
</evidence>
<proteinExistence type="inferred from homology"/>
<dbReference type="OrthoDB" id="3268246at2759"/>
<dbReference type="Pfam" id="PF03810">
    <property type="entry name" value="IBN_N"/>
    <property type="match status" value="1"/>
</dbReference>
<dbReference type="SUPFAM" id="SSF48371">
    <property type="entry name" value="ARM repeat"/>
    <property type="match status" value="1"/>
</dbReference>
<dbReference type="GO" id="GO:0005049">
    <property type="term" value="F:nuclear export signal receptor activity"/>
    <property type="evidence" value="ECO:0007669"/>
    <property type="project" value="TreeGrafter"/>
</dbReference>
<evidence type="ECO:0000256" key="3">
    <source>
        <dbReference type="ARBA" id="ARBA00008669"/>
    </source>
</evidence>
<evidence type="ECO:0000313" key="12">
    <source>
        <dbReference type="Proteomes" id="UP001142055"/>
    </source>
</evidence>
<sequence>MAQNQMQQVKQSILLTLSPDPNLRKPAEKFIEQCESQDGFSKVLLEILEHSGEEITLKLSAAIVFKNFIRKYWAYKDDSIADRISLADRNYIKSMIVDLMLRSDEQIQRQLIEAVSIIGREDFPAKWQNLLGNMVQRVKEACSSYNFIVINGVLQTANSLFARYEYEYKSEELWTEIKFVLDAFAQPFTELFVWIVKLVPEHMNNPANIKIIFNSLYHCAKIFYSLNYQDLPEYFEDNISIWMSHFVELLLIDNKSISRGNKEEASVLENLKSQICENVGMYAEKYNEEFEPYLAGFIQQIWNLLGSLNNEVRYDLLASNAIRFLSIVAERGVHKEIFEKEQVLNEISSKIIIPNMEFRECDEELFEDDPEEYIRRDIEGADVYTRRRAACDFVKALAKHFEKPMTDVFSRYIESMLRSFAANESQNWKSKNAAIYLVTSLAVKGGSVRLGTTSTSDLINISDFFANVIRPDLERPDINQLPVLKADALKYIITFRNQIPLKEVIIPMMPQLIRHLSTPIIVIHSYAANCIEKLLTLRDPAQKSLTLVKPDDIQPFILPLIEGLFGILQHPGSSENDYVIKAILRLLSLLRERLLPYFNVILPKIAEKLNEVSKNPSKPNFNHCIFEIVGLSVRIACESNPKAVTSFEPIFFPIFQNILVQDVQEFMPYVFQIFSQFLEMYSNSNEAAPEPYLELFAFLLMPPLWEKPPCIAPLSRLLQGYVRNCSKQIVSMGKLEPLLGVFQKLIASKTNDHLGFNILNYLILFTEPTALSSMMKQVFFLIFQRLTASKTFKYVKSLIVFFSIFIYKYGAKALFDMIESIQANMFSMVIEKLFIADGQKVTGNIDRKTVSVGISKLLTDLDDQFLTGSLLNLWAPLLQTAIAIFELPEDTSNKNEEHFIEIDENSTGYQACYSQLSFAKNSQYDPIQDIPDPRIYLAQNLSKISQKHQGRFNPLINSMDPGAVDILKKYCTIANVSIY</sequence>